<name>A0A1J5TC56_9ARCH</name>
<proteinExistence type="predicted"/>
<keyword evidence="1" id="KW-1133">Transmembrane helix</keyword>
<dbReference type="Proteomes" id="UP000183080">
    <property type="component" value="Unassembled WGS sequence"/>
</dbReference>
<gene>
    <name evidence="2" type="ORF">BD935_01665</name>
</gene>
<feature type="transmembrane region" description="Helical" evidence="1">
    <location>
        <begin position="35"/>
        <end position="57"/>
    </location>
</feature>
<feature type="transmembrane region" description="Helical" evidence="1">
    <location>
        <begin position="166"/>
        <end position="185"/>
    </location>
</feature>
<sequence length="195" mass="22080">MIDQAIYRRFNHTVASCFVIYFLFPEYILGVDRLYLVVVFWLSIVLIEYFRLSGVFALDGMRDYESSRIAGFVWFATGTCAILFFYEIGVFPEIFAVSTIIMASLVDPLIGECNKKYGDLQGFFAGFIASVLIYQLIIGSLFYSLIGGLVAVLVERPKFKWLDDDLLMQIFPILIMTIFYVSGLGPDLQVSLGSD</sequence>
<reference evidence="2 3" key="1">
    <citation type="submission" date="2016-08" db="EMBL/GenBank/DDBJ databases">
        <title>New Insights into Marine Group III Euryarchaeota, from dark to light.</title>
        <authorList>
            <person name="Haro-Moreno J.M."/>
            <person name="Rodriguez-Valera F."/>
            <person name="Lopez-Garcia P."/>
            <person name="Moreira D."/>
            <person name="Martin-Cuadrado A.B."/>
        </authorList>
    </citation>
    <scope>NUCLEOTIDE SEQUENCE [LARGE SCALE GENOMIC DNA]</scope>
    <source>
        <strain evidence="2">CG-Epi1</strain>
    </source>
</reference>
<feature type="transmembrane region" description="Helical" evidence="1">
    <location>
        <begin position="123"/>
        <end position="146"/>
    </location>
</feature>
<feature type="transmembrane region" description="Helical" evidence="1">
    <location>
        <begin position="12"/>
        <end position="29"/>
    </location>
</feature>
<evidence type="ECO:0008006" key="4">
    <source>
        <dbReference type="Google" id="ProtNLM"/>
    </source>
</evidence>
<comment type="caution">
    <text evidence="2">The sequence shown here is derived from an EMBL/GenBank/DDBJ whole genome shotgun (WGS) entry which is preliminary data.</text>
</comment>
<keyword evidence="1" id="KW-0812">Transmembrane</keyword>
<protein>
    <recommendedName>
        <fullName evidence="4">Dolichol kinase</fullName>
    </recommendedName>
</protein>
<evidence type="ECO:0000313" key="2">
    <source>
        <dbReference type="EMBL" id="OIR18490.1"/>
    </source>
</evidence>
<dbReference type="AlphaFoldDB" id="A0A1J5TC56"/>
<evidence type="ECO:0000256" key="1">
    <source>
        <dbReference type="SAM" id="Phobius"/>
    </source>
</evidence>
<feature type="transmembrane region" description="Helical" evidence="1">
    <location>
        <begin position="69"/>
        <end position="88"/>
    </location>
</feature>
<keyword evidence="1" id="KW-0472">Membrane</keyword>
<dbReference type="STRING" id="1888995.BD935_01665"/>
<dbReference type="EMBL" id="MIZA01000020">
    <property type="protein sequence ID" value="OIR18490.1"/>
    <property type="molecule type" value="Genomic_DNA"/>
</dbReference>
<accession>A0A1J5TC56</accession>
<evidence type="ECO:0000313" key="3">
    <source>
        <dbReference type="Proteomes" id="UP000183080"/>
    </source>
</evidence>
<organism evidence="2 3">
    <name type="scientific">Marine Group III euryarchaeote CG-Epi1</name>
    <dbReference type="NCBI Taxonomy" id="1888995"/>
    <lineage>
        <taxon>Archaea</taxon>
        <taxon>Methanobacteriati</taxon>
        <taxon>Thermoplasmatota</taxon>
        <taxon>Thermoplasmata</taxon>
        <taxon>Candidatus Thermoprofundales</taxon>
    </lineage>
</organism>